<name>A0A6A6C829_ZASCE</name>
<proteinExistence type="predicted"/>
<dbReference type="OrthoDB" id="3646031at2759"/>
<protein>
    <submittedName>
        <fullName evidence="2">Uncharacterized protein</fullName>
    </submittedName>
</protein>
<feature type="compositionally biased region" description="Basic and acidic residues" evidence="1">
    <location>
        <begin position="358"/>
        <end position="369"/>
    </location>
</feature>
<keyword evidence="3" id="KW-1185">Reference proteome</keyword>
<feature type="compositionally biased region" description="Basic residues" evidence="1">
    <location>
        <begin position="348"/>
        <end position="357"/>
    </location>
</feature>
<dbReference type="RefSeq" id="XP_033664183.1">
    <property type="nucleotide sequence ID" value="XM_033813673.1"/>
</dbReference>
<feature type="compositionally biased region" description="Polar residues" evidence="1">
    <location>
        <begin position="331"/>
        <end position="342"/>
    </location>
</feature>
<dbReference type="EMBL" id="ML993609">
    <property type="protein sequence ID" value="KAF2163294.1"/>
    <property type="molecule type" value="Genomic_DNA"/>
</dbReference>
<evidence type="ECO:0000313" key="3">
    <source>
        <dbReference type="Proteomes" id="UP000799537"/>
    </source>
</evidence>
<dbReference type="Proteomes" id="UP000799537">
    <property type="component" value="Unassembled WGS sequence"/>
</dbReference>
<accession>A0A6A6C829</accession>
<sequence>MELADDLEQSYILQDTPASNAISLSPHMDDRFTGECNLADDNSTTTAHDHISSGGNGLFVSDEDFLSDRNSPTRHDSPMSPPDPDIIMDDALSNISLNSGAIDVTALKQLARKEFSSQTCPYFLLSSHVELSHSALNLGLPEFLTRSPRYLRVNDLPGAYTDYDFIHFKTDTTDEIYTRQVLHYEIAHASHRQTAAEAQIREEGYTVLYAVSDAQLTLLLDRLQDKSDSYSVHYDPADAVTKENTVKERGDDEFTIHRHQELKNGYYMRKITDEAAVRAFKSLTASCIMFCVGRKVPKEVSPLDEEVPENGTQAGETAEDTAVTNVESTAAEQVATTSTTDAQPAARGGRRAAKPKNKQNDVPEVKDLRDPKDRDWKYLPFQACALFEDKVDRDGELAFDTQICYYQLPFDEFPTQPPSLVRDEAYVEVRNDATG</sequence>
<dbReference type="AlphaFoldDB" id="A0A6A6C829"/>
<organism evidence="2 3">
    <name type="scientific">Zasmidium cellare ATCC 36951</name>
    <dbReference type="NCBI Taxonomy" id="1080233"/>
    <lineage>
        <taxon>Eukaryota</taxon>
        <taxon>Fungi</taxon>
        <taxon>Dikarya</taxon>
        <taxon>Ascomycota</taxon>
        <taxon>Pezizomycotina</taxon>
        <taxon>Dothideomycetes</taxon>
        <taxon>Dothideomycetidae</taxon>
        <taxon>Mycosphaerellales</taxon>
        <taxon>Mycosphaerellaceae</taxon>
        <taxon>Zasmidium</taxon>
    </lineage>
</organism>
<evidence type="ECO:0000256" key="1">
    <source>
        <dbReference type="SAM" id="MobiDB-lite"/>
    </source>
</evidence>
<evidence type="ECO:0000313" key="2">
    <source>
        <dbReference type="EMBL" id="KAF2163294.1"/>
    </source>
</evidence>
<dbReference type="GeneID" id="54566945"/>
<feature type="region of interest" description="Disordered" evidence="1">
    <location>
        <begin position="62"/>
        <end position="82"/>
    </location>
</feature>
<feature type="region of interest" description="Disordered" evidence="1">
    <location>
        <begin position="302"/>
        <end position="321"/>
    </location>
</feature>
<feature type="region of interest" description="Disordered" evidence="1">
    <location>
        <begin position="331"/>
        <end position="369"/>
    </location>
</feature>
<gene>
    <name evidence="2" type="ORF">M409DRAFT_57582</name>
</gene>
<reference evidence="2" key="1">
    <citation type="journal article" date="2020" name="Stud. Mycol.">
        <title>101 Dothideomycetes genomes: a test case for predicting lifestyles and emergence of pathogens.</title>
        <authorList>
            <person name="Haridas S."/>
            <person name="Albert R."/>
            <person name="Binder M."/>
            <person name="Bloem J."/>
            <person name="Labutti K."/>
            <person name="Salamov A."/>
            <person name="Andreopoulos B."/>
            <person name="Baker S."/>
            <person name="Barry K."/>
            <person name="Bills G."/>
            <person name="Bluhm B."/>
            <person name="Cannon C."/>
            <person name="Castanera R."/>
            <person name="Culley D."/>
            <person name="Daum C."/>
            <person name="Ezra D."/>
            <person name="Gonzalez J."/>
            <person name="Henrissat B."/>
            <person name="Kuo A."/>
            <person name="Liang C."/>
            <person name="Lipzen A."/>
            <person name="Lutzoni F."/>
            <person name="Magnuson J."/>
            <person name="Mondo S."/>
            <person name="Nolan M."/>
            <person name="Ohm R."/>
            <person name="Pangilinan J."/>
            <person name="Park H.-J."/>
            <person name="Ramirez L."/>
            <person name="Alfaro M."/>
            <person name="Sun H."/>
            <person name="Tritt A."/>
            <person name="Yoshinaga Y."/>
            <person name="Zwiers L.-H."/>
            <person name="Turgeon B."/>
            <person name="Goodwin S."/>
            <person name="Spatafora J."/>
            <person name="Crous P."/>
            <person name="Grigoriev I."/>
        </authorList>
    </citation>
    <scope>NUCLEOTIDE SEQUENCE</scope>
    <source>
        <strain evidence="2">ATCC 36951</strain>
    </source>
</reference>